<evidence type="ECO:0000313" key="4">
    <source>
        <dbReference type="Proteomes" id="UP001589774"/>
    </source>
</evidence>
<accession>A0ABV6HE77</accession>
<sequence length="181" mass="21213">MGNIEKFISENRKAFDNELPPDRIWENITAVFEGEDLLKKRERSLRLRTIISMAAMFVLVCSAAFLLYKARTSNRLDYSQIDPILAKQQVEYASLISEKRDALSNMATKNPQLYQEFTQVIDKMQRNYKQLKTELDQSPNKELTLEAMINNLKMQIEVLNQQLEILNYIHQQENKSSHEQV</sequence>
<dbReference type="EMBL" id="JBHLWO010000001">
    <property type="protein sequence ID" value="MFC0317194.1"/>
    <property type="molecule type" value="Genomic_DNA"/>
</dbReference>
<evidence type="ECO:0000313" key="3">
    <source>
        <dbReference type="EMBL" id="MFC0317194.1"/>
    </source>
</evidence>
<name>A0ABV6HE77_9SPHI</name>
<feature type="transmembrane region" description="Helical" evidence="2">
    <location>
        <begin position="49"/>
        <end position="68"/>
    </location>
</feature>
<keyword evidence="4" id="KW-1185">Reference proteome</keyword>
<keyword evidence="2" id="KW-1133">Transmembrane helix</keyword>
<keyword evidence="2" id="KW-0472">Membrane</keyword>
<gene>
    <name evidence="3" type="ORF">ACFFI0_02690</name>
</gene>
<comment type="caution">
    <text evidence="3">The sequence shown here is derived from an EMBL/GenBank/DDBJ whole genome shotgun (WGS) entry which is preliminary data.</text>
</comment>
<keyword evidence="1" id="KW-0175">Coiled coil</keyword>
<evidence type="ECO:0000256" key="1">
    <source>
        <dbReference type="SAM" id="Coils"/>
    </source>
</evidence>
<organism evidence="3 4">
    <name type="scientific">Olivibacter oleidegradans</name>
    <dbReference type="NCBI Taxonomy" id="760123"/>
    <lineage>
        <taxon>Bacteria</taxon>
        <taxon>Pseudomonadati</taxon>
        <taxon>Bacteroidota</taxon>
        <taxon>Sphingobacteriia</taxon>
        <taxon>Sphingobacteriales</taxon>
        <taxon>Sphingobacteriaceae</taxon>
        <taxon>Olivibacter</taxon>
    </lineage>
</organism>
<dbReference type="Proteomes" id="UP001589774">
    <property type="component" value="Unassembled WGS sequence"/>
</dbReference>
<keyword evidence="2" id="KW-0812">Transmembrane</keyword>
<dbReference type="RefSeq" id="WP_013664386.1">
    <property type="nucleotide sequence ID" value="NZ_JBHLWO010000001.1"/>
</dbReference>
<reference evidence="3 4" key="1">
    <citation type="submission" date="2024-09" db="EMBL/GenBank/DDBJ databases">
        <authorList>
            <person name="Sun Q."/>
            <person name="Mori K."/>
        </authorList>
    </citation>
    <scope>NUCLEOTIDE SEQUENCE [LARGE SCALE GENOMIC DNA]</scope>
    <source>
        <strain evidence="3 4">CCM 7765</strain>
    </source>
</reference>
<feature type="coiled-coil region" evidence="1">
    <location>
        <begin position="114"/>
        <end position="169"/>
    </location>
</feature>
<evidence type="ECO:0008006" key="5">
    <source>
        <dbReference type="Google" id="ProtNLM"/>
    </source>
</evidence>
<protein>
    <recommendedName>
        <fullName evidence="5">Anti-sigma factor</fullName>
    </recommendedName>
</protein>
<proteinExistence type="predicted"/>
<evidence type="ECO:0000256" key="2">
    <source>
        <dbReference type="SAM" id="Phobius"/>
    </source>
</evidence>